<accession>A0ABV9DID0</accession>
<proteinExistence type="predicted"/>
<gene>
    <name evidence="1" type="ORF">ACFO3D_10315</name>
</gene>
<sequence>MDRKKFYVNIGSQEISQIKYGNNDEFIVYATEEEARILREKMDKMYVADGRAYVRSHVPIMEYHNDKANDEYDAGLAEAFEMIHDLGDDQTREFIEGLGILDDKNK</sequence>
<reference evidence="2" key="1">
    <citation type="journal article" date="2019" name="Int. J. Syst. Evol. Microbiol.">
        <title>The Global Catalogue of Microorganisms (GCM) 10K type strain sequencing project: providing services to taxonomists for standard genome sequencing and annotation.</title>
        <authorList>
            <consortium name="The Broad Institute Genomics Platform"/>
            <consortium name="The Broad Institute Genome Sequencing Center for Infectious Disease"/>
            <person name="Wu L."/>
            <person name="Ma J."/>
        </authorList>
    </citation>
    <scope>NUCLEOTIDE SEQUENCE [LARGE SCALE GENOMIC DNA]</scope>
    <source>
        <strain evidence="2">CGMCC 4.7426</strain>
    </source>
</reference>
<dbReference type="GO" id="GO:0016787">
    <property type="term" value="F:hydrolase activity"/>
    <property type="evidence" value="ECO:0007669"/>
    <property type="project" value="UniProtKB-KW"/>
</dbReference>
<dbReference type="EMBL" id="JBHSFU010000005">
    <property type="protein sequence ID" value="MFC4558601.1"/>
    <property type="molecule type" value="Genomic_DNA"/>
</dbReference>
<comment type="caution">
    <text evidence="1">The sequence shown here is derived from an EMBL/GenBank/DDBJ whole genome shotgun (WGS) entry which is preliminary data.</text>
</comment>
<evidence type="ECO:0000313" key="2">
    <source>
        <dbReference type="Proteomes" id="UP001595989"/>
    </source>
</evidence>
<evidence type="ECO:0000313" key="1">
    <source>
        <dbReference type="EMBL" id="MFC4558601.1"/>
    </source>
</evidence>
<organism evidence="1 2">
    <name type="scientific">Virgibacillus kekensis</name>
    <dbReference type="NCBI Taxonomy" id="202261"/>
    <lineage>
        <taxon>Bacteria</taxon>
        <taxon>Bacillati</taxon>
        <taxon>Bacillota</taxon>
        <taxon>Bacilli</taxon>
        <taxon>Bacillales</taxon>
        <taxon>Bacillaceae</taxon>
        <taxon>Virgibacillus</taxon>
    </lineage>
</organism>
<keyword evidence="1" id="KW-0378">Hydrolase</keyword>
<dbReference type="RefSeq" id="WP_390295577.1">
    <property type="nucleotide sequence ID" value="NZ_JBHSFU010000005.1"/>
</dbReference>
<name>A0ABV9DID0_9BACI</name>
<protein>
    <submittedName>
        <fullName evidence="1">Hydrolase</fullName>
    </submittedName>
</protein>
<keyword evidence="2" id="KW-1185">Reference proteome</keyword>
<dbReference type="Proteomes" id="UP001595989">
    <property type="component" value="Unassembled WGS sequence"/>
</dbReference>